<protein>
    <recommendedName>
        <fullName evidence="2">DUF559 domain-containing protein</fullName>
    </recommendedName>
</protein>
<reference evidence="3 4" key="1">
    <citation type="submission" date="2019-02" db="EMBL/GenBank/DDBJ databases">
        <title>Deep-cultivation of Planctomycetes and their phenomic and genomic characterization uncovers novel biology.</title>
        <authorList>
            <person name="Wiegand S."/>
            <person name="Jogler M."/>
            <person name="Boedeker C."/>
            <person name="Pinto D."/>
            <person name="Vollmers J."/>
            <person name="Rivas-Marin E."/>
            <person name="Kohn T."/>
            <person name="Peeters S.H."/>
            <person name="Heuer A."/>
            <person name="Rast P."/>
            <person name="Oberbeckmann S."/>
            <person name="Bunk B."/>
            <person name="Jeske O."/>
            <person name="Meyerdierks A."/>
            <person name="Storesund J.E."/>
            <person name="Kallscheuer N."/>
            <person name="Luecker S."/>
            <person name="Lage O.M."/>
            <person name="Pohl T."/>
            <person name="Merkel B.J."/>
            <person name="Hornburger P."/>
            <person name="Mueller R.-W."/>
            <person name="Bruemmer F."/>
            <person name="Labrenz M."/>
            <person name="Spormann A.M."/>
            <person name="Op Den Camp H."/>
            <person name="Overmann J."/>
            <person name="Amann R."/>
            <person name="Jetten M.S.M."/>
            <person name="Mascher T."/>
            <person name="Medema M.H."/>
            <person name="Devos D.P."/>
            <person name="Kaster A.-K."/>
            <person name="Ovreas L."/>
            <person name="Rohde M."/>
            <person name="Galperin M.Y."/>
            <person name="Jogler C."/>
        </authorList>
    </citation>
    <scope>NUCLEOTIDE SEQUENCE [LARGE SCALE GENOMIC DNA]</scope>
    <source>
        <strain evidence="3 4">CA85</strain>
    </source>
</reference>
<dbReference type="Proteomes" id="UP000318053">
    <property type="component" value="Unassembled WGS sequence"/>
</dbReference>
<dbReference type="OrthoDB" id="9798754at2"/>
<evidence type="ECO:0000259" key="2">
    <source>
        <dbReference type="Pfam" id="PF04480"/>
    </source>
</evidence>
<dbReference type="SUPFAM" id="SSF52980">
    <property type="entry name" value="Restriction endonuclease-like"/>
    <property type="match status" value="1"/>
</dbReference>
<feature type="region of interest" description="Disordered" evidence="1">
    <location>
        <begin position="122"/>
        <end position="144"/>
    </location>
</feature>
<accession>A0A5C5XAC4</accession>
<dbReference type="Pfam" id="PF04480">
    <property type="entry name" value="DUF559"/>
    <property type="match status" value="1"/>
</dbReference>
<dbReference type="AlphaFoldDB" id="A0A5C5XAC4"/>
<dbReference type="PANTHER" id="PTHR38590">
    <property type="entry name" value="BLL0828 PROTEIN"/>
    <property type="match status" value="1"/>
</dbReference>
<dbReference type="EMBL" id="SJPK01000011">
    <property type="protein sequence ID" value="TWT59253.1"/>
    <property type="molecule type" value="Genomic_DNA"/>
</dbReference>
<gene>
    <name evidence="3" type="ORF">CA85_39490</name>
</gene>
<feature type="domain" description="DUF559" evidence="2">
    <location>
        <begin position="14"/>
        <end position="120"/>
    </location>
</feature>
<sequence length="144" mass="16681">MPHPRRSRGDSERIEFARRQRQTANEFARDVWELVRGRRVLGHKFRREHPVGPYTLDFVCLELMLDLEIDGKDHLTDAGKIRDHRRDAYLKSLGYEVLRINGYRVTQDVRSVREEIEAVVRRLRSDGPSPPAPLPEAGRGEPGS</sequence>
<evidence type="ECO:0000256" key="1">
    <source>
        <dbReference type="SAM" id="MobiDB-lite"/>
    </source>
</evidence>
<name>A0A5C5XAC4_9BACT</name>
<evidence type="ECO:0000313" key="4">
    <source>
        <dbReference type="Proteomes" id="UP000318053"/>
    </source>
</evidence>
<organism evidence="3 4">
    <name type="scientific">Allorhodopirellula solitaria</name>
    <dbReference type="NCBI Taxonomy" id="2527987"/>
    <lineage>
        <taxon>Bacteria</taxon>
        <taxon>Pseudomonadati</taxon>
        <taxon>Planctomycetota</taxon>
        <taxon>Planctomycetia</taxon>
        <taxon>Pirellulales</taxon>
        <taxon>Pirellulaceae</taxon>
        <taxon>Allorhodopirellula</taxon>
    </lineage>
</organism>
<dbReference type="RefSeq" id="WP_146392844.1">
    <property type="nucleotide sequence ID" value="NZ_SJPK01000011.1"/>
</dbReference>
<dbReference type="InterPro" id="IPR011335">
    <property type="entry name" value="Restrct_endonuc-II-like"/>
</dbReference>
<keyword evidence="4" id="KW-1185">Reference proteome</keyword>
<dbReference type="InterPro" id="IPR007569">
    <property type="entry name" value="DUF559"/>
</dbReference>
<evidence type="ECO:0000313" key="3">
    <source>
        <dbReference type="EMBL" id="TWT59253.1"/>
    </source>
</evidence>
<dbReference type="Gene3D" id="3.40.960.10">
    <property type="entry name" value="VSR Endonuclease"/>
    <property type="match status" value="1"/>
</dbReference>
<dbReference type="PANTHER" id="PTHR38590:SF1">
    <property type="entry name" value="BLL0828 PROTEIN"/>
    <property type="match status" value="1"/>
</dbReference>
<dbReference type="CDD" id="cd01038">
    <property type="entry name" value="Endonuclease_DUF559"/>
    <property type="match status" value="1"/>
</dbReference>
<comment type="caution">
    <text evidence="3">The sequence shown here is derived from an EMBL/GenBank/DDBJ whole genome shotgun (WGS) entry which is preliminary data.</text>
</comment>
<dbReference type="InterPro" id="IPR047216">
    <property type="entry name" value="Endonuclease_DUF559_bact"/>
</dbReference>
<proteinExistence type="predicted"/>